<evidence type="ECO:0008006" key="5">
    <source>
        <dbReference type="Google" id="ProtNLM"/>
    </source>
</evidence>
<evidence type="ECO:0000256" key="1">
    <source>
        <dbReference type="ARBA" id="ARBA00022596"/>
    </source>
</evidence>
<dbReference type="Pfam" id="PF01155">
    <property type="entry name" value="HypA"/>
    <property type="match status" value="1"/>
</dbReference>
<sequence>MHELAITQSMFDLVLEQAKKAGAKKVGKINLVIGGMTGVVGDCVQFYFDFISKGTL</sequence>
<dbReference type="AlphaFoldDB" id="X1US01"/>
<evidence type="ECO:0000256" key="2">
    <source>
        <dbReference type="ARBA" id="ARBA00022723"/>
    </source>
</evidence>
<dbReference type="EMBL" id="BARW01016784">
    <property type="protein sequence ID" value="GAI95109.1"/>
    <property type="molecule type" value="Genomic_DNA"/>
</dbReference>
<organism evidence="4">
    <name type="scientific">marine sediment metagenome</name>
    <dbReference type="NCBI Taxonomy" id="412755"/>
    <lineage>
        <taxon>unclassified sequences</taxon>
        <taxon>metagenomes</taxon>
        <taxon>ecological metagenomes</taxon>
    </lineage>
</organism>
<name>X1US01_9ZZZZ</name>
<gene>
    <name evidence="4" type="ORF">S12H4_29137</name>
</gene>
<dbReference type="InterPro" id="IPR000688">
    <property type="entry name" value="HypA/HybF"/>
</dbReference>
<keyword evidence="1" id="KW-0533">Nickel</keyword>
<keyword evidence="2" id="KW-0479">Metal-binding</keyword>
<dbReference type="Gene3D" id="3.30.2320.50">
    <property type="match status" value="1"/>
</dbReference>
<comment type="caution">
    <text evidence="4">The sequence shown here is derived from an EMBL/GenBank/DDBJ whole genome shotgun (WGS) entry which is preliminary data.</text>
</comment>
<dbReference type="GO" id="GO:0016151">
    <property type="term" value="F:nickel cation binding"/>
    <property type="evidence" value="ECO:0007669"/>
    <property type="project" value="InterPro"/>
</dbReference>
<evidence type="ECO:0000256" key="3">
    <source>
        <dbReference type="ARBA" id="ARBA00022833"/>
    </source>
</evidence>
<proteinExistence type="predicted"/>
<protein>
    <recommendedName>
        <fullName evidence="5">Hydrogenase maturation nickel metallochaperone HypA</fullName>
    </recommendedName>
</protein>
<accession>X1US01</accession>
<evidence type="ECO:0000313" key="4">
    <source>
        <dbReference type="EMBL" id="GAI95109.1"/>
    </source>
</evidence>
<feature type="non-terminal residue" evidence="4">
    <location>
        <position position="56"/>
    </location>
</feature>
<reference evidence="4" key="1">
    <citation type="journal article" date="2014" name="Front. Microbiol.">
        <title>High frequency of phylogenetically diverse reductive dehalogenase-homologous genes in deep subseafloor sedimentary metagenomes.</title>
        <authorList>
            <person name="Kawai M."/>
            <person name="Futagami T."/>
            <person name="Toyoda A."/>
            <person name="Takaki Y."/>
            <person name="Nishi S."/>
            <person name="Hori S."/>
            <person name="Arai W."/>
            <person name="Tsubouchi T."/>
            <person name="Morono Y."/>
            <person name="Uchiyama I."/>
            <person name="Ito T."/>
            <person name="Fujiyama A."/>
            <person name="Inagaki F."/>
            <person name="Takami H."/>
        </authorList>
    </citation>
    <scope>NUCLEOTIDE SEQUENCE</scope>
    <source>
        <strain evidence="4">Expedition CK06-06</strain>
    </source>
</reference>
<dbReference type="GO" id="GO:0051604">
    <property type="term" value="P:protein maturation"/>
    <property type="evidence" value="ECO:0007669"/>
    <property type="project" value="InterPro"/>
</dbReference>
<keyword evidence="3" id="KW-0862">Zinc</keyword>